<dbReference type="SUPFAM" id="SSF47917">
    <property type="entry name" value="C-terminal domain of alpha and beta subunits of F1 ATP synthase"/>
    <property type="match status" value="1"/>
</dbReference>
<dbReference type="Gene3D" id="1.20.150.20">
    <property type="entry name" value="ATP synthase alpha/beta chain, C-terminal domain"/>
    <property type="match status" value="1"/>
</dbReference>
<dbReference type="CDD" id="cd01132">
    <property type="entry name" value="F1-ATPase_alpha_CD"/>
    <property type="match status" value="1"/>
</dbReference>
<dbReference type="EC" id="7.1.2.2" evidence="14"/>
<keyword evidence="8 14" id="KW-1278">Translocase</keyword>
<dbReference type="Pfam" id="PF02874">
    <property type="entry name" value="ATP-synt_ab_N"/>
    <property type="match status" value="1"/>
</dbReference>
<dbReference type="InterPro" id="IPR027417">
    <property type="entry name" value="P-loop_NTPase"/>
</dbReference>
<keyword evidence="19" id="KW-1185">Reference proteome</keyword>
<dbReference type="InterPro" id="IPR000793">
    <property type="entry name" value="ATP_synth_asu_C"/>
</dbReference>
<evidence type="ECO:0000256" key="7">
    <source>
        <dbReference type="ARBA" id="ARBA00022840"/>
    </source>
</evidence>
<comment type="catalytic activity">
    <reaction evidence="14">
        <text>ATP + H2O + 4 H(+)(in) = ADP + phosphate + 5 H(+)(out)</text>
        <dbReference type="Rhea" id="RHEA:57720"/>
        <dbReference type="ChEBI" id="CHEBI:15377"/>
        <dbReference type="ChEBI" id="CHEBI:15378"/>
        <dbReference type="ChEBI" id="CHEBI:30616"/>
        <dbReference type="ChEBI" id="CHEBI:43474"/>
        <dbReference type="ChEBI" id="CHEBI:456216"/>
        <dbReference type="EC" id="7.1.2.2"/>
    </reaction>
</comment>
<dbReference type="PANTHER" id="PTHR48082">
    <property type="entry name" value="ATP SYNTHASE SUBUNIT ALPHA, MITOCHONDRIAL"/>
    <property type="match status" value="1"/>
</dbReference>
<dbReference type="InterPro" id="IPR033732">
    <property type="entry name" value="ATP_synth_F1_a_nt-bd_dom"/>
</dbReference>
<dbReference type="CDD" id="cd18113">
    <property type="entry name" value="ATP-synt_F1_alpha_C"/>
    <property type="match status" value="1"/>
</dbReference>
<feature type="domain" description="ATP synthase alpha subunit C-terminal" evidence="16">
    <location>
        <begin position="371"/>
        <end position="496"/>
    </location>
</feature>
<comment type="function">
    <text evidence="1 14">Produces ATP from ADP in the presence of a proton gradient across the membrane. The alpha chain is a regulatory subunit.</text>
</comment>
<evidence type="ECO:0000256" key="3">
    <source>
        <dbReference type="ARBA" id="ARBA00008936"/>
    </source>
</evidence>
<dbReference type="Pfam" id="PF00006">
    <property type="entry name" value="ATP-synt_ab"/>
    <property type="match status" value="1"/>
</dbReference>
<evidence type="ECO:0000256" key="14">
    <source>
        <dbReference type="HAMAP-Rule" id="MF_01346"/>
    </source>
</evidence>
<reference evidence="18 19" key="1">
    <citation type="journal article" date="2022" name="Syst. Appl. Microbiol.">
        <title>Rhodopirellula aestuarii sp. nov., a novel member of the genus Rhodopirellula isolated from brackish sediments collected in the Tagus River estuary, Portugal.</title>
        <authorList>
            <person name="Vitorino I.R."/>
            <person name="Klimek D."/>
            <person name="Calusinska M."/>
            <person name="Lobo-da-Cunha A."/>
            <person name="Vasconcelos V."/>
            <person name="Lage O.M."/>
        </authorList>
    </citation>
    <scope>NUCLEOTIDE SEQUENCE [LARGE SCALE GENOMIC DNA]</scope>
    <source>
        <strain evidence="18 19">ICT_H3.1</strain>
    </source>
</reference>
<keyword evidence="5 14" id="KW-0547">Nucleotide-binding</keyword>
<proteinExistence type="inferred from homology"/>
<dbReference type="HAMAP" id="MF_01346">
    <property type="entry name" value="ATP_synth_alpha_bact"/>
    <property type="match status" value="1"/>
</dbReference>
<dbReference type="CDD" id="cd18116">
    <property type="entry name" value="ATP-synt_F1_alpha_N"/>
    <property type="match status" value="1"/>
</dbReference>
<evidence type="ECO:0000256" key="4">
    <source>
        <dbReference type="ARBA" id="ARBA00022448"/>
    </source>
</evidence>
<dbReference type="NCBIfam" id="TIGR00962">
    <property type="entry name" value="atpA"/>
    <property type="match status" value="1"/>
</dbReference>
<feature type="domain" description="ATPase F1/V1/A1 complex alpha/beta subunit nucleotide-binding" evidence="15">
    <location>
        <begin position="149"/>
        <end position="364"/>
    </location>
</feature>
<evidence type="ECO:0000256" key="10">
    <source>
        <dbReference type="ARBA" id="ARBA00023136"/>
    </source>
</evidence>
<comment type="caution">
    <text evidence="18">The sequence shown here is derived from an EMBL/GenBank/DDBJ whole genome shotgun (WGS) entry which is preliminary data.</text>
</comment>
<dbReference type="InterPro" id="IPR005294">
    <property type="entry name" value="ATP_synth_F1_asu"/>
</dbReference>
<evidence type="ECO:0000256" key="1">
    <source>
        <dbReference type="ARBA" id="ARBA00003784"/>
    </source>
</evidence>
<evidence type="ECO:0000256" key="8">
    <source>
        <dbReference type="ARBA" id="ARBA00022967"/>
    </source>
</evidence>
<dbReference type="InterPro" id="IPR036121">
    <property type="entry name" value="ATPase_F1/V1/A1_a/bsu_N_sf"/>
</dbReference>
<evidence type="ECO:0000256" key="5">
    <source>
        <dbReference type="ARBA" id="ARBA00022741"/>
    </source>
</evidence>
<dbReference type="PIRSF" id="PIRSF039088">
    <property type="entry name" value="F_ATPase_subunit_alpha"/>
    <property type="match status" value="1"/>
</dbReference>
<evidence type="ECO:0000313" key="19">
    <source>
        <dbReference type="Proteomes" id="UP001202961"/>
    </source>
</evidence>
<feature type="site" description="Required for activity" evidence="14">
    <location>
        <position position="362"/>
    </location>
</feature>
<dbReference type="InterPro" id="IPR023366">
    <property type="entry name" value="ATP_synth_asu-like_sf"/>
</dbReference>
<dbReference type="InterPro" id="IPR038376">
    <property type="entry name" value="ATP_synth_asu_C_sf"/>
</dbReference>
<keyword evidence="9 14" id="KW-0406">Ion transport</keyword>
<dbReference type="EMBL" id="JAMQBK010000065">
    <property type="protein sequence ID" value="MCM2373711.1"/>
    <property type="molecule type" value="Genomic_DNA"/>
</dbReference>
<dbReference type="SUPFAM" id="SSF50615">
    <property type="entry name" value="N-terminal domain of alpha and beta subunits of F1 ATP synthase"/>
    <property type="match status" value="1"/>
</dbReference>
<dbReference type="InterPro" id="IPR000194">
    <property type="entry name" value="ATPase_F1/V1/A1_a/bsu_nucl-bd"/>
</dbReference>
<feature type="domain" description="ATPase F1/V1/A1 complex alpha/beta subunit N-terminal" evidence="17">
    <location>
        <begin position="25"/>
        <end position="92"/>
    </location>
</feature>
<comment type="subunit">
    <text evidence="13">F-type ATPases have 2 components, CF(1) - the catalytic core - and CF(0) - the membrane proton channel. CF(1) has five subunits: alpha(3), beta(3), gamma(1), delta(1), epsilon(1). CF(0) has four main subunits: a(1), b(1), b'(1) and c(9-12).</text>
</comment>
<keyword evidence="4 14" id="KW-0813">Transport</keyword>
<dbReference type="Gene3D" id="3.40.50.300">
    <property type="entry name" value="P-loop containing nucleotide triphosphate hydrolases"/>
    <property type="match status" value="1"/>
</dbReference>
<keyword evidence="10 14" id="KW-0472">Membrane</keyword>
<evidence type="ECO:0000259" key="16">
    <source>
        <dbReference type="Pfam" id="PF00306"/>
    </source>
</evidence>
<keyword evidence="6 14" id="KW-0375">Hydrogen ion transport</keyword>
<name>A0ABT0UA04_9BACT</name>
<dbReference type="RefSeq" id="WP_250931528.1">
    <property type="nucleotide sequence ID" value="NZ_JAMQBK010000065.1"/>
</dbReference>
<evidence type="ECO:0000256" key="11">
    <source>
        <dbReference type="ARBA" id="ARBA00023196"/>
    </source>
</evidence>
<dbReference type="Gene3D" id="2.40.30.20">
    <property type="match status" value="1"/>
</dbReference>
<feature type="binding site" evidence="14">
    <location>
        <begin position="169"/>
        <end position="176"/>
    </location>
    <ligand>
        <name>ATP</name>
        <dbReference type="ChEBI" id="CHEBI:30616"/>
    </ligand>
</feature>
<keyword evidence="7 14" id="KW-0067">ATP-binding</keyword>
<organism evidence="18 19">
    <name type="scientific">Aporhodopirellula aestuarii</name>
    <dbReference type="NCBI Taxonomy" id="2950107"/>
    <lineage>
        <taxon>Bacteria</taxon>
        <taxon>Pseudomonadati</taxon>
        <taxon>Planctomycetota</taxon>
        <taxon>Planctomycetia</taxon>
        <taxon>Pirellulales</taxon>
        <taxon>Pirellulaceae</taxon>
        <taxon>Aporhodopirellula</taxon>
    </lineage>
</organism>
<sequence>MKFNSDEIASVLQAEIEQFDSKIDVREVGTVLEVGDGIARVYGLSGVMAGEMVEFPNGSIGLAFNLEENSVGVIILGDYLTIEEGDEVKALGTLLSVPAGDAVMGRVLDPLGNPLDGKGPVQSDVTRPVEIIATGVAERKPVTEPLQTGIKAIDAMTPIGRGQRELIIGDRKTGKTAIAIDAILNQKGQGVKCFYVAIGQKDSAVASIIDVLERYGAMEYTTVIAAGASSPAPLQYIAPYAGTAMAEHFMFNGGHALVVYDDLSKQATAYRQMSLLMRRPPGREAYPGDVFYCHSRLLERSSKLSDDLGGGSITSLPIIETLEGEVSAYIPTNVISITDGQIYVQPDLFFSGVRPAMNPGISVSRVGGAAQTKAMKKVSGGLRLQLAAFRALEAFAQLGTDLDPATQKELDRGYRMVELLKQPQYQPLSVAEQVISIYAGTNGMLDDVPVKEVQQFEKEMLQFVNDKHSSLVSDMTAKPELTDEIVERIVKAVTEFKAVYKGGER</sequence>
<dbReference type="Proteomes" id="UP001202961">
    <property type="component" value="Unassembled WGS sequence"/>
</dbReference>
<comment type="similarity">
    <text evidence="3 14">Belongs to the ATPase alpha/beta chains family.</text>
</comment>
<evidence type="ECO:0000259" key="15">
    <source>
        <dbReference type="Pfam" id="PF00006"/>
    </source>
</evidence>
<keyword evidence="12 14" id="KW-0066">ATP synthesis</keyword>
<evidence type="ECO:0000256" key="13">
    <source>
        <dbReference type="ARBA" id="ARBA00026013"/>
    </source>
</evidence>
<comment type="subcellular location">
    <subcellularLocation>
        <location evidence="14">Cell membrane</location>
        <topology evidence="14">Peripheral membrane protein</topology>
    </subcellularLocation>
    <subcellularLocation>
        <location evidence="2">Membrane</location>
    </subcellularLocation>
</comment>
<evidence type="ECO:0000256" key="6">
    <source>
        <dbReference type="ARBA" id="ARBA00022781"/>
    </source>
</evidence>
<evidence type="ECO:0000313" key="18">
    <source>
        <dbReference type="EMBL" id="MCM2373711.1"/>
    </source>
</evidence>
<evidence type="ECO:0000256" key="2">
    <source>
        <dbReference type="ARBA" id="ARBA00004370"/>
    </source>
</evidence>
<dbReference type="Pfam" id="PF00306">
    <property type="entry name" value="ATP-synt_ab_C"/>
    <property type="match status" value="1"/>
</dbReference>
<dbReference type="SUPFAM" id="SSF52540">
    <property type="entry name" value="P-loop containing nucleoside triphosphate hydrolases"/>
    <property type="match status" value="1"/>
</dbReference>
<evidence type="ECO:0000259" key="17">
    <source>
        <dbReference type="Pfam" id="PF02874"/>
    </source>
</evidence>
<protein>
    <recommendedName>
        <fullName evidence="14">ATP synthase subunit alpha</fullName>
        <ecNumber evidence="14">7.1.2.2</ecNumber>
    </recommendedName>
    <alternativeName>
        <fullName evidence="14">ATP synthase F1 sector subunit alpha</fullName>
    </alternativeName>
    <alternativeName>
        <fullName evidence="14">F-ATPase subunit alpha</fullName>
    </alternativeName>
</protein>
<evidence type="ECO:0000256" key="12">
    <source>
        <dbReference type="ARBA" id="ARBA00023310"/>
    </source>
</evidence>
<dbReference type="PANTHER" id="PTHR48082:SF2">
    <property type="entry name" value="ATP SYNTHASE SUBUNIT ALPHA, MITOCHONDRIAL"/>
    <property type="match status" value="1"/>
</dbReference>
<dbReference type="InterPro" id="IPR004100">
    <property type="entry name" value="ATPase_F1/V1/A1_a/bsu_N"/>
</dbReference>
<gene>
    <name evidence="14 18" type="primary">atpA</name>
    <name evidence="18" type="ORF">NB063_24110</name>
</gene>
<dbReference type="NCBIfam" id="NF009884">
    <property type="entry name" value="PRK13343.1"/>
    <property type="match status" value="1"/>
</dbReference>
<keyword evidence="11 14" id="KW-0139">CF(1)</keyword>
<evidence type="ECO:0000256" key="9">
    <source>
        <dbReference type="ARBA" id="ARBA00023065"/>
    </source>
</evidence>
<accession>A0ABT0UA04</accession>
<keyword evidence="14" id="KW-1003">Cell membrane</keyword>